<sequence length="127" mass="13381">MPTITAATAATPAPVVITSSQYAWASWYAQKNGVTSVAAIARDLKVAPEVAQALFQKLVATGAIRAPAAGGLATASRPFLTRAGRRALAAKGGEAARRIGARTRRELFNAMRRFGEDDKKPETPETT</sequence>
<evidence type="ECO:0000313" key="2">
    <source>
        <dbReference type="Proteomes" id="UP001399917"/>
    </source>
</evidence>
<name>A0ABP7KB30_9RHOB</name>
<reference evidence="2" key="1">
    <citation type="journal article" date="2019" name="Int. J. Syst. Evol. Microbiol.">
        <title>The Global Catalogue of Microorganisms (GCM) 10K type strain sequencing project: providing services to taxonomists for standard genome sequencing and annotation.</title>
        <authorList>
            <consortium name="The Broad Institute Genomics Platform"/>
            <consortium name="The Broad Institute Genome Sequencing Center for Infectious Disease"/>
            <person name="Wu L."/>
            <person name="Ma J."/>
        </authorList>
    </citation>
    <scope>NUCLEOTIDE SEQUENCE [LARGE SCALE GENOMIC DNA]</scope>
    <source>
        <strain evidence="2">JCM 17190</strain>
    </source>
</reference>
<dbReference type="Proteomes" id="UP001399917">
    <property type="component" value="Unassembled WGS sequence"/>
</dbReference>
<keyword evidence="2" id="KW-1185">Reference proteome</keyword>
<dbReference type="EMBL" id="BAABDF010000007">
    <property type="protein sequence ID" value="GAA3869166.1"/>
    <property type="molecule type" value="Genomic_DNA"/>
</dbReference>
<organism evidence="1 2">
    <name type="scientific">Celeribacter arenosi</name>
    <dbReference type="NCBI Taxonomy" id="792649"/>
    <lineage>
        <taxon>Bacteria</taxon>
        <taxon>Pseudomonadati</taxon>
        <taxon>Pseudomonadota</taxon>
        <taxon>Alphaproteobacteria</taxon>
        <taxon>Rhodobacterales</taxon>
        <taxon>Roseobacteraceae</taxon>
        <taxon>Celeribacter</taxon>
    </lineage>
</organism>
<protein>
    <recommendedName>
        <fullName evidence="3">Transcriptional regulator</fullName>
    </recommendedName>
</protein>
<accession>A0ABP7KB30</accession>
<evidence type="ECO:0008006" key="3">
    <source>
        <dbReference type="Google" id="ProtNLM"/>
    </source>
</evidence>
<proteinExistence type="predicted"/>
<evidence type="ECO:0000313" key="1">
    <source>
        <dbReference type="EMBL" id="GAA3869166.1"/>
    </source>
</evidence>
<comment type="caution">
    <text evidence="1">The sequence shown here is derived from an EMBL/GenBank/DDBJ whole genome shotgun (WGS) entry which is preliminary data.</text>
</comment>
<gene>
    <name evidence="1" type="ORF">GCM10022404_19080</name>
</gene>